<evidence type="ECO:0000313" key="6">
    <source>
        <dbReference type="RefSeq" id="XP_053075988.1"/>
    </source>
</evidence>
<protein>
    <submittedName>
        <fullName evidence="6">Adenylate kinase isoenzyme 5 isoform X1</fullName>
    </submittedName>
</protein>
<dbReference type="GO" id="GO:0016301">
    <property type="term" value="F:kinase activity"/>
    <property type="evidence" value="ECO:0007669"/>
    <property type="project" value="UniProtKB-KW"/>
</dbReference>
<keyword evidence="2" id="KW-0547">Nucleotide-binding</keyword>
<dbReference type="PRINTS" id="PR00094">
    <property type="entry name" value="ADENYLTKNASE"/>
</dbReference>
<gene>
    <name evidence="6" type="primary">LOC106975480</name>
</gene>
<keyword evidence="3 4" id="KW-0418">Kinase</keyword>
<dbReference type="InterPro" id="IPR000850">
    <property type="entry name" value="Adenylat/UMP-CMP_kin"/>
</dbReference>
<evidence type="ECO:0000256" key="4">
    <source>
        <dbReference type="RuleBase" id="RU003330"/>
    </source>
</evidence>
<dbReference type="SUPFAM" id="SSF52540">
    <property type="entry name" value="P-loop containing nucleoside triphosphate hydrolases"/>
    <property type="match status" value="1"/>
</dbReference>
<dbReference type="Proteomes" id="UP001652583">
    <property type="component" value="Chromosome A2"/>
</dbReference>
<comment type="similarity">
    <text evidence="4">Belongs to the adenylate kinase family.</text>
</comment>
<organism evidence="5 6">
    <name type="scientific">Acinonyx jubatus</name>
    <name type="common">Cheetah</name>
    <dbReference type="NCBI Taxonomy" id="32536"/>
    <lineage>
        <taxon>Eukaryota</taxon>
        <taxon>Metazoa</taxon>
        <taxon>Chordata</taxon>
        <taxon>Craniata</taxon>
        <taxon>Vertebrata</taxon>
        <taxon>Euteleostomi</taxon>
        <taxon>Mammalia</taxon>
        <taxon>Eutheria</taxon>
        <taxon>Laurasiatheria</taxon>
        <taxon>Carnivora</taxon>
        <taxon>Feliformia</taxon>
        <taxon>Felidae</taxon>
        <taxon>Felinae</taxon>
        <taxon>Acinonyx</taxon>
    </lineage>
</organism>
<evidence type="ECO:0000256" key="3">
    <source>
        <dbReference type="ARBA" id="ARBA00022777"/>
    </source>
</evidence>
<accession>A0ABM3PWE3</accession>
<dbReference type="InterPro" id="IPR027417">
    <property type="entry name" value="P-loop_NTPase"/>
</dbReference>
<dbReference type="PANTHER" id="PTHR23359">
    <property type="entry name" value="NUCLEOTIDE KINASE"/>
    <property type="match status" value="1"/>
</dbReference>
<sequence>MPECTIGHGCAPPDATLGHSKGIITDLISNTMLSCQESWAFLTDGFPWKLKQAKELERIVGRAPDLIMFDCSMDVMVCRVWHRGQKEHRVRDCESALRQGLETYDTLCEPVLTSYQQNNLLRNAGTPCLPLTPSPPGEQGRGHAMAPHPGPPWACFPSVYTGDFRFSHWAVTSTGRGLPAMTFGSKQSGCLQHCNIKYILERICKT</sequence>
<evidence type="ECO:0000313" key="5">
    <source>
        <dbReference type="Proteomes" id="UP001652583"/>
    </source>
</evidence>
<dbReference type="Pfam" id="PF00406">
    <property type="entry name" value="ADK"/>
    <property type="match status" value="1"/>
</dbReference>
<keyword evidence="1 4" id="KW-0808">Transferase</keyword>
<dbReference type="RefSeq" id="XP_053075988.1">
    <property type="nucleotide sequence ID" value="XM_053220013.1"/>
</dbReference>
<proteinExistence type="inferred from homology"/>
<evidence type="ECO:0000256" key="1">
    <source>
        <dbReference type="ARBA" id="ARBA00022679"/>
    </source>
</evidence>
<evidence type="ECO:0000256" key="2">
    <source>
        <dbReference type="ARBA" id="ARBA00022741"/>
    </source>
</evidence>
<dbReference type="Gene3D" id="3.40.50.300">
    <property type="entry name" value="P-loop containing nucleotide triphosphate hydrolases"/>
    <property type="match status" value="1"/>
</dbReference>
<name>A0ABM3PWE3_ACIJB</name>
<reference evidence="6" key="1">
    <citation type="submission" date="2025-08" db="UniProtKB">
        <authorList>
            <consortium name="RefSeq"/>
        </authorList>
    </citation>
    <scope>IDENTIFICATION</scope>
    <source>
        <tissue evidence="6">Blood</tissue>
    </source>
</reference>
<dbReference type="GeneID" id="106975480"/>
<keyword evidence="5" id="KW-1185">Reference proteome</keyword>